<gene>
    <name evidence="1" type="ORF">C7383_102190</name>
</gene>
<proteinExistence type="predicted"/>
<evidence type="ECO:0000313" key="2">
    <source>
        <dbReference type="Proteomes" id="UP000245412"/>
    </source>
</evidence>
<reference evidence="1 2" key="1">
    <citation type="submission" date="2018-05" db="EMBL/GenBank/DDBJ databases">
        <authorList>
            <person name="Goeker M."/>
            <person name="Huntemann M."/>
            <person name="Clum A."/>
            <person name="Pillay M."/>
            <person name="Palaniappan K."/>
            <person name="Varghese N."/>
            <person name="Mikhailova N."/>
            <person name="Stamatis D."/>
            <person name="Reddy T."/>
            <person name="Daum C."/>
            <person name="Shapiro N."/>
            <person name="Ivanova N."/>
            <person name="Kyrpides N."/>
            <person name="Woyke T."/>
        </authorList>
    </citation>
    <scope>NUCLEOTIDE SEQUENCE [LARGE SCALE GENOMIC DNA]</scope>
    <source>
        <strain evidence="1 2">DSM 26524</strain>
    </source>
</reference>
<sequence>MIGIRLYVNGKKGAANNIKMKNHIKVGGKLLQTTKSYNQLKQKQKDKIAQWMYEETRKFHEQTGEFPTAKTDDAVIAAVYDHIEAADIWIPYGEIASRYQGKRAKICERIQKEDTLRKHPPDTVIFMNMCMVCRGNEVLALDKVNNTYTGTTFPGGHVETR</sequence>
<comment type="caution">
    <text evidence="1">The sequence shown here is derived from an EMBL/GenBank/DDBJ whole genome shotgun (WGS) entry which is preliminary data.</text>
</comment>
<accession>A0AB73T7W5</accession>
<keyword evidence="2" id="KW-1185">Reference proteome</keyword>
<protein>
    <recommendedName>
        <fullName evidence="3">NUDIX hydrolase</fullName>
    </recommendedName>
</protein>
<evidence type="ECO:0000313" key="1">
    <source>
        <dbReference type="EMBL" id="PWJ78056.1"/>
    </source>
</evidence>
<dbReference type="AlphaFoldDB" id="A0AB73T7W5"/>
<organism evidence="1 2">
    <name type="scientific">Murimonas intestini</name>
    <dbReference type="NCBI Taxonomy" id="1337051"/>
    <lineage>
        <taxon>Bacteria</taxon>
        <taxon>Bacillati</taxon>
        <taxon>Bacillota</taxon>
        <taxon>Clostridia</taxon>
        <taxon>Lachnospirales</taxon>
        <taxon>Lachnospiraceae</taxon>
        <taxon>Murimonas</taxon>
    </lineage>
</organism>
<name>A0AB73T7W5_9FIRM</name>
<dbReference type="EMBL" id="QGGY01000002">
    <property type="protein sequence ID" value="PWJ78056.1"/>
    <property type="molecule type" value="Genomic_DNA"/>
</dbReference>
<evidence type="ECO:0008006" key="3">
    <source>
        <dbReference type="Google" id="ProtNLM"/>
    </source>
</evidence>
<dbReference type="Proteomes" id="UP000245412">
    <property type="component" value="Unassembled WGS sequence"/>
</dbReference>